<evidence type="ECO:0000256" key="5">
    <source>
        <dbReference type="ARBA" id="ARBA00022989"/>
    </source>
</evidence>
<dbReference type="Proteomes" id="UP000182840">
    <property type="component" value="Chromosome"/>
</dbReference>
<feature type="transmembrane region" description="Helical" evidence="7">
    <location>
        <begin position="28"/>
        <end position="46"/>
    </location>
</feature>
<evidence type="ECO:0000256" key="2">
    <source>
        <dbReference type="ARBA" id="ARBA00022448"/>
    </source>
</evidence>
<evidence type="ECO:0000256" key="6">
    <source>
        <dbReference type="ARBA" id="ARBA00023136"/>
    </source>
</evidence>
<organism evidence="9 10">
    <name type="scientific">Aquibium oceanicum</name>
    <dbReference type="NCBI Taxonomy" id="1670800"/>
    <lineage>
        <taxon>Bacteria</taxon>
        <taxon>Pseudomonadati</taxon>
        <taxon>Pseudomonadota</taxon>
        <taxon>Alphaproteobacteria</taxon>
        <taxon>Hyphomicrobiales</taxon>
        <taxon>Phyllobacteriaceae</taxon>
        <taxon>Aquibium</taxon>
    </lineage>
</organism>
<dbReference type="KEGG" id="meso:BSQ44_07520"/>
<keyword evidence="3" id="KW-1003">Cell membrane</keyword>
<accession>A0A1L3SPF5</accession>
<feature type="transmembrane region" description="Helical" evidence="7">
    <location>
        <begin position="170"/>
        <end position="193"/>
    </location>
</feature>
<evidence type="ECO:0000313" key="9">
    <source>
        <dbReference type="EMBL" id="APH71241.1"/>
    </source>
</evidence>
<dbReference type="GO" id="GO:0005886">
    <property type="term" value="C:plasma membrane"/>
    <property type="evidence" value="ECO:0007669"/>
    <property type="project" value="UniProtKB-SubCell"/>
</dbReference>
<dbReference type="Gene3D" id="1.10.3720.10">
    <property type="entry name" value="MetI-like"/>
    <property type="match status" value="1"/>
</dbReference>
<feature type="transmembrane region" description="Helical" evidence="7">
    <location>
        <begin position="83"/>
        <end position="102"/>
    </location>
</feature>
<feature type="transmembrane region" description="Helical" evidence="7">
    <location>
        <begin position="52"/>
        <end position="71"/>
    </location>
</feature>
<name>A0A1L3SPF5_9HYPH</name>
<feature type="transmembrane region" description="Helical" evidence="7">
    <location>
        <begin position="234"/>
        <end position="256"/>
    </location>
</feature>
<dbReference type="STRING" id="1670800.BSQ44_07520"/>
<dbReference type="RefSeq" id="WP_072602676.1">
    <property type="nucleotide sequence ID" value="NZ_CP018171.1"/>
</dbReference>
<dbReference type="PROSITE" id="PS50928">
    <property type="entry name" value="ABC_TM1"/>
    <property type="match status" value="1"/>
</dbReference>
<protein>
    <recommendedName>
        <fullName evidence="8">ABC transmembrane type-1 domain-containing protein</fullName>
    </recommendedName>
</protein>
<dbReference type="AlphaFoldDB" id="A0A1L3SPF5"/>
<evidence type="ECO:0000259" key="8">
    <source>
        <dbReference type="PROSITE" id="PS50928"/>
    </source>
</evidence>
<feature type="transmembrane region" description="Helical" evidence="7">
    <location>
        <begin position="277"/>
        <end position="303"/>
    </location>
</feature>
<evidence type="ECO:0000256" key="4">
    <source>
        <dbReference type="ARBA" id="ARBA00022692"/>
    </source>
</evidence>
<dbReference type="InterPro" id="IPR035906">
    <property type="entry name" value="MetI-like_sf"/>
</dbReference>
<dbReference type="CDD" id="cd06261">
    <property type="entry name" value="TM_PBP2"/>
    <property type="match status" value="1"/>
</dbReference>
<comment type="similarity">
    <text evidence="7">Belongs to the binding-protein-dependent transport system permease family.</text>
</comment>
<comment type="subcellular location">
    <subcellularLocation>
        <location evidence="1 7">Cell membrane</location>
        <topology evidence="1 7">Multi-pass membrane protein</topology>
    </subcellularLocation>
</comment>
<evidence type="ECO:0000256" key="1">
    <source>
        <dbReference type="ARBA" id="ARBA00004651"/>
    </source>
</evidence>
<keyword evidence="6 7" id="KW-0472">Membrane</keyword>
<evidence type="ECO:0000256" key="7">
    <source>
        <dbReference type="RuleBase" id="RU363032"/>
    </source>
</evidence>
<dbReference type="SUPFAM" id="SSF161098">
    <property type="entry name" value="MetI-like"/>
    <property type="match status" value="1"/>
</dbReference>
<dbReference type="PANTHER" id="PTHR30151:SF25">
    <property type="entry name" value="TAURINE TRANSPORT SYSTEM PERMEASE PROTEIN TAUC"/>
    <property type="match status" value="1"/>
</dbReference>
<keyword evidence="10" id="KW-1185">Reference proteome</keyword>
<dbReference type="GO" id="GO:0055085">
    <property type="term" value="P:transmembrane transport"/>
    <property type="evidence" value="ECO:0007669"/>
    <property type="project" value="InterPro"/>
</dbReference>
<reference evidence="10" key="1">
    <citation type="submission" date="2016-11" db="EMBL/GenBank/DDBJ databases">
        <title>Mesorhizobium oceanicum sp. nov., isolated from deep seawater in South China Sea.</title>
        <authorList>
            <person name="Fu G.-Y."/>
        </authorList>
    </citation>
    <scope>NUCLEOTIDE SEQUENCE [LARGE SCALE GENOMIC DNA]</scope>
    <source>
        <strain evidence="10">B7</strain>
    </source>
</reference>
<dbReference type="OrthoDB" id="9799271at2"/>
<sequence length="360" mass="39854">MSDVAVKPVPVSAEPAARAAKHTADRRAILVLAAGIVALNAVLALAGLWVPFAWFAIVASFVLLVMICERLGRMVPLRRRAAYERALAFGFPALVLLLWQFSAQTGLINPTWFPPPTRILAGLWDMTVRYDKFSQTSLIGRPWLIPEYFGRDGLAGVWTLLSESHVLATISRVLIGFVLGSIPGILLGVVMGVNQTVRLMLDTTLSAIYVLPKIAIFPIVMLIFADPFGEGPKILVVALAVFILMTINTMAGVRGIDRVYLMAGRNYGANGWQMMRHVILPGAMPVIFAGLRIALGTAMIVIISVEFLRARQGVGYITFYYWEVLNPEKMYAGLLVVMMLGVLLTYLLQWLQRRLMPWQR</sequence>
<dbReference type="EMBL" id="CP018171">
    <property type="protein sequence ID" value="APH71241.1"/>
    <property type="molecule type" value="Genomic_DNA"/>
</dbReference>
<proteinExistence type="inferred from homology"/>
<evidence type="ECO:0000313" key="10">
    <source>
        <dbReference type="Proteomes" id="UP000182840"/>
    </source>
</evidence>
<feature type="transmembrane region" description="Helical" evidence="7">
    <location>
        <begin position="330"/>
        <end position="351"/>
    </location>
</feature>
<feature type="domain" description="ABC transmembrane type-1" evidence="8">
    <location>
        <begin position="166"/>
        <end position="348"/>
    </location>
</feature>
<dbReference type="GO" id="GO:0010438">
    <property type="term" value="P:cellular response to sulfur starvation"/>
    <property type="evidence" value="ECO:0007669"/>
    <property type="project" value="TreeGrafter"/>
</dbReference>
<keyword evidence="4 7" id="KW-0812">Transmembrane</keyword>
<gene>
    <name evidence="9" type="ORF">BSQ44_07520</name>
</gene>
<dbReference type="Pfam" id="PF00528">
    <property type="entry name" value="BPD_transp_1"/>
    <property type="match status" value="1"/>
</dbReference>
<feature type="transmembrane region" description="Helical" evidence="7">
    <location>
        <begin position="205"/>
        <end position="228"/>
    </location>
</feature>
<dbReference type="InterPro" id="IPR000515">
    <property type="entry name" value="MetI-like"/>
</dbReference>
<dbReference type="PANTHER" id="PTHR30151">
    <property type="entry name" value="ALKANE SULFONATE ABC TRANSPORTER-RELATED, MEMBRANE SUBUNIT"/>
    <property type="match status" value="1"/>
</dbReference>
<keyword evidence="2 7" id="KW-0813">Transport</keyword>
<evidence type="ECO:0000256" key="3">
    <source>
        <dbReference type="ARBA" id="ARBA00022475"/>
    </source>
</evidence>
<keyword evidence="5 7" id="KW-1133">Transmembrane helix</keyword>